<dbReference type="EMBL" id="CP017707">
    <property type="protein sequence ID" value="AOZ50055.1"/>
    <property type="molecule type" value="Genomic_DNA"/>
</dbReference>
<dbReference type="GeneID" id="68841286"/>
<comment type="similarity">
    <text evidence="1">Belongs to the UPF0225 family.</text>
</comment>
<gene>
    <name evidence="2" type="ORF">BKX93_08665</name>
</gene>
<dbReference type="RefSeq" id="WP_046166814.1">
    <property type="nucleotide sequence ID" value="NZ_CP017707.1"/>
</dbReference>
<dbReference type="Pfam" id="PF17775">
    <property type="entry name" value="YchJ_M-like"/>
    <property type="match status" value="1"/>
</dbReference>
<dbReference type="InterPro" id="IPR023006">
    <property type="entry name" value="YchJ-like"/>
</dbReference>
<dbReference type="InterPro" id="IPR032710">
    <property type="entry name" value="NTF2-like_dom_sf"/>
</dbReference>
<reference evidence="2 3" key="1">
    <citation type="submission" date="2016-10" db="EMBL/GenBank/DDBJ databases">
        <title>Chromobacterium muskegensis sp. nov., an insecticidal bacterium isolated from Sphagnum bogs.</title>
        <authorList>
            <person name="Sparks M.E."/>
            <person name="Blackburn M.B."/>
            <person name="Gundersen-Rindal D.E."/>
            <person name="Mitchell A."/>
            <person name="Farrar R."/>
            <person name="Kuhar D."/>
        </authorList>
    </citation>
    <scope>NUCLEOTIDE SEQUENCE [LARGE SCALE GENOMIC DNA]</scope>
    <source>
        <strain evidence="2 3">21-1</strain>
    </source>
</reference>
<dbReference type="HAMAP" id="MF_00612">
    <property type="entry name" value="UPF0225"/>
    <property type="match status" value="1"/>
</dbReference>
<evidence type="ECO:0000313" key="2">
    <source>
        <dbReference type="EMBL" id="AOZ50055.1"/>
    </source>
</evidence>
<organism evidence="2 3">
    <name type="scientific">Chromobacterium vaccinii</name>
    <dbReference type="NCBI Taxonomy" id="1108595"/>
    <lineage>
        <taxon>Bacteria</taxon>
        <taxon>Pseudomonadati</taxon>
        <taxon>Pseudomonadota</taxon>
        <taxon>Betaproteobacteria</taxon>
        <taxon>Neisseriales</taxon>
        <taxon>Chromobacteriaceae</taxon>
        <taxon>Chromobacterium</taxon>
    </lineage>
</organism>
<dbReference type="Gene3D" id="3.10.450.50">
    <property type="match status" value="1"/>
</dbReference>
<dbReference type="SUPFAM" id="SSF54427">
    <property type="entry name" value="NTF2-like"/>
    <property type="match status" value="1"/>
</dbReference>
<dbReference type="STRING" id="1108595.BKX93_08665"/>
<sequence>MKPKKHANAACPCGGGELAACCGRYLGPDAPPAPTAQALMRSRYSAYALGLEAYLLATWHPSTRPEALHLDEDAGVVKWIGLEVKRCEAGLEADGEGVVEFVARCKVGGKAERMHETSRFLREDGRWYYVSGLVA</sequence>
<accession>A0A1D9LFS7</accession>
<protein>
    <recommendedName>
        <fullName evidence="1">UPF0225 protein BKX93_08665</fullName>
    </recommendedName>
</protein>
<dbReference type="InterPro" id="IPR048469">
    <property type="entry name" value="YchJ-like_M"/>
</dbReference>
<dbReference type="AlphaFoldDB" id="A0A1D9LFS7"/>
<evidence type="ECO:0000256" key="1">
    <source>
        <dbReference type="HAMAP-Rule" id="MF_00612"/>
    </source>
</evidence>
<name>A0A1D9LFS7_9NEIS</name>
<evidence type="ECO:0000313" key="3">
    <source>
        <dbReference type="Proteomes" id="UP000178776"/>
    </source>
</evidence>
<dbReference type="Proteomes" id="UP000178776">
    <property type="component" value="Chromosome"/>
</dbReference>
<proteinExistence type="inferred from homology"/>
<dbReference type="KEGG" id="cvc:BKX93_08665"/>